<proteinExistence type="predicted"/>
<keyword evidence="3" id="KW-0812">Transmembrane</keyword>
<dbReference type="OrthoDB" id="9809663at2"/>
<dbReference type="RefSeq" id="WP_144996469.1">
    <property type="nucleotide sequence ID" value="NZ_CP036281.1"/>
</dbReference>
<keyword evidence="5" id="KW-1185">Reference proteome</keyword>
<evidence type="ECO:0000313" key="5">
    <source>
        <dbReference type="Proteomes" id="UP000317178"/>
    </source>
</evidence>
<name>A0A518CPW9_9PLAN</name>
<feature type="region of interest" description="Disordered" evidence="2">
    <location>
        <begin position="1"/>
        <end position="63"/>
    </location>
</feature>
<gene>
    <name evidence="4" type="ORF">Pla110_30120</name>
</gene>
<keyword evidence="1" id="KW-0175">Coiled coil</keyword>
<dbReference type="AlphaFoldDB" id="A0A518CPW9"/>
<feature type="coiled-coil region" evidence="1">
    <location>
        <begin position="217"/>
        <end position="244"/>
    </location>
</feature>
<dbReference type="EMBL" id="CP036281">
    <property type="protein sequence ID" value="QDU81271.1"/>
    <property type="molecule type" value="Genomic_DNA"/>
</dbReference>
<protein>
    <submittedName>
        <fullName evidence="4">Uncharacterized protein</fullName>
    </submittedName>
</protein>
<accession>A0A518CPW9</accession>
<dbReference type="Proteomes" id="UP000317178">
    <property type="component" value="Chromosome"/>
</dbReference>
<feature type="compositionally biased region" description="Polar residues" evidence="2">
    <location>
        <begin position="1"/>
        <end position="15"/>
    </location>
</feature>
<keyword evidence="3" id="KW-1133">Transmembrane helix</keyword>
<sequence>MNNKSNTPDSNNTSAADDILRQFHPELFHKRKVEEGKGPGGADDFVEQRSSGPATQTPPPANKQVANIHAKPKKVRKQSPSILSPGDLLYKLTNFIRDAVDAIATLAAGSFLRYIINIYVVIAMAILIPSGYAAYKWYNQPPFFIAEECYNCFTEVHKDYFRLRSANASEAEWNEFIADRGDEIEDMVYNLKNTSDVRQRERQVLMWMGEGYLLPMIKKKTGDIAREEDKFDELMSELNRIRRDREREALHTRY</sequence>
<evidence type="ECO:0000313" key="4">
    <source>
        <dbReference type="EMBL" id="QDU81271.1"/>
    </source>
</evidence>
<dbReference type="KEGG" id="plon:Pla110_30120"/>
<organism evidence="4 5">
    <name type="scientific">Polystyrenella longa</name>
    <dbReference type="NCBI Taxonomy" id="2528007"/>
    <lineage>
        <taxon>Bacteria</taxon>
        <taxon>Pseudomonadati</taxon>
        <taxon>Planctomycetota</taxon>
        <taxon>Planctomycetia</taxon>
        <taxon>Planctomycetales</taxon>
        <taxon>Planctomycetaceae</taxon>
        <taxon>Polystyrenella</taxon>
    </lineage>
</organism>
<evidence type="ECO:0000256" key="1">
    <source>
        <dbReference type="SAM" id="Coils"/>
    </source>
</evidence>
<evidence type="ECO:0000256" key="3">
    <source>
        <dbReference type="SAM" id="Phobius"/>
    </source>
</evidence>
<keyword evidence="3" id="KW-0472">Membrane</keyword>
<feature type="transmembrane region" description="Helical" evidence="3">
    <location>
        <begin position="114"/>
        <end position="135"/>
    </location>
</feature>
<evidence type="ECO:0000256" key="2">
    <source>
        <dbReference type="SAM" id="MobiDB-lite"/>
    </source>
</evidence>
<feature type="compositionally biased region" description="Basic and acidic residues" evidence="2">
    <location>
        <begin position="18"/>
        <end position="37"/>
    </location>
</feature>
<reference evidence="4 5" key="1">
    <citation type="submission" date="2019-02" db="EMBL/GenBank/DDBJ databases">
        <title>Deep-cultivation of Planctomycetes and their phenomic and genomic characterization uncovers novel biology.</title>
        <authorList>
            <person name="Wiegand S."/>
            <person name="Jogler M."/>
            <person name="Boedeker C."/>
            <person name="Pinto D."/>
            <person name="Vollmers J."/>
            <person name="Rivas-Marin E."/>
            <person name="Kohn T."/>
            <person name="Peeters S.H."/>
            <person name="Heuer A."/>
            <person name="Rast P."/>
            <person name="Oberbeckmann S."/>
            <person name="Bunk B."/>
            <person name="Jeske O."/>
            <person name="Meyerdierks A."/>
            <person name="Storesund J.E."/>
            <person name="Kallscheuer N."/>
            <person name="Luecker S."/>
            <person name="Lage O.M."/>
            <person name="Pohl T."/>
            <person name="Merkel B.J."/>
            <person name="Hornburger P."/>
            <person name="Mueller R.-W."/>
            <person name="Bruemmer F."/>
            <person name="Labrenz M."/>
            <person name="Spormann A.M."/>
            <person name="Op den Camp H."/>
            <person name="Overmann J."/>
            <person name="Amann R."/>
            <person name="Jetten M.S.M."/>
            <person name="Mascher T."/>
            <person name="Medema M.H."/>
            <person name="Devos D.P."/>
            <person name="Kaster A.-K."/>
            <person name="Ovreas L."/>
            <person name="Rohde M."/>
            <person name="Galperin M.Y."/>
            <person name="Jogler C."/>
        </authorList>
    </citation>
    <scope>NUCLEOTIDE SEQUENCE [LARGE SCALE GENOMIC DNA]</scope>
    <source>
        <strain evidence="4 5">Pla110</strain>
    </source>
</reference>